<organism evidence="11 12">
    <name type="scientific">Theobroma cacao</name>
    <name type="common">Cacao</name>
    <name type="synonym">Cocoa</name>
    <dbReference type="NCBI Taxonomy" id="3641"/>
    <lineage>
        <taxon>Eukaryota</taxon>
        <taxon>Viridiplantae</taxon>
        <taxon>Streptophyta</taxon>
        <taxon>Embryophyta</taxon>
        <taxon>Tracheophyta</taxon>
        <taxon>Spermatophyta</taxon>
        <taxon>Magnoliopsida</taxon>
        <taxon>eudicotyledons</taxon>
        <taxon>Gunneridae</taxon>
        <taxon>Pentapetalae</taxon>
        <taxon>rosids</taxon>
        <taxon>malvids</taxon>
        <taxon>Malvales</taxon>
        <taxon>Malvaceae</taxon>
        <taxon>Byttnerioideae</taxon>
        <taxon>Theobroma</taxon>
    </lineage>
</organism>
<evidence type="ECO:0000259" key="10">
    <source>
        <dbReference type="Pfam" id="PF00759"/>
    </source>
</evidence>
<feature type="domain" description="Glycoside hydrolase family 9" evidence="10">
    <location>
        <begin position="32"/>
        <end position="495"/>
    </location>
</feature>
<dbReference type="InterPro" id="IPR001701">
    <property type="entry name" value="Glyco_hydro_9"/>
</dbReference>
<evidence type="ECO:0000256" key="9">
    <source>
        <dbReference type="RuleBase" id="RU361166"/>
    </source>
</evidence>
<dbReference type="InParanoid" id="A0A061G0J4"/>
<proteinExistence type="inferred from homology"/>
<evidence type="ECO:0000256" key="7">
    <source>
        <dbReference type="ARBA" id="ARBA00023326"/>
    </source>
</evidence>
<sequence>MASGESTSMITLLTLLLLLGMAMLDRVASQNYGDALSKCILFFEGQRSGKLPPNQRMNWRKDSALRDGFDIGMNLVGGYYDAGDNVKFNFPMAFSTTMLAWSVIEFGQFMGSDLQYALDSIRWGTDYLLEATKFPGKVTAAVGDPNADHNCWQRPEDMDTPRPSYVVNQTHPGSEVSAETAAALAASSLVFESADKKYSIVLVNRAKQVFDFADMFRGNYKDSVGQGVCPFYCDYDGYVDELIWGAAWLFKVTNEQKYWDYLQRNIPRLPKKVTTLVDGQLQASASFAEFGWDAKYAGINVLVSGLVMNSNNSNPYVLQAGKFVCTLLPESPSKSVSYSPGGLLFKPGGSNMQHATSLSFLLVVYAQYLKKHNGAVPCGNVNAEPSRLEQIAKGQVDYILGKNPLSMSYMVGFGQKFPQRIHHRAASLPSIGNHPEHIKCKDGTPYFQTKNPNPNLLTGAIVGGPDEKDQFPDNRMNAPQSEPTTYINAPFVGVLAYFKAFPNPQAI</sequence>
<comment type="similarity">
    <text evidence="2 8 9">Belongs to the glycosyl hydrolase 9 (cellulase E) family.</text>
</comment>
<dbReference type="InterPro" id="IPR008928">
    <property type="entry name" value="6-hairpin_glycosidase_sf"/>
</dbReference>
<dbReference type="Gene3D" id="1.50.10.10">
    <property type="match status" value="1"/>
</dbReference>
<evidence type="ECO:0000256" key="2">
    <source>
        <dbReference type="ARBA" id="ARBA00007072"/>
    </source>
</evidence>
<dbReference type="FunFam" id="1.50.10.10:FF:000020">
    <property type="entry name" value="Endoglucanase"/>
    <property type="match status" value="1"/>
</dbReference>
<comment type="catalytic activity">
    <reaction evidence="1 9">
        <text>Endohydrolysis of (1-&gt;4)-beta-D-glucosidic linkages in cellulose, lichenin and cereal beta-D-glucans.</text>
        <dbReference type="EC" id="3.2.1.4"/>
    </reaction>
</comment>
<dbReference type="EC" id="3.2.1.4" evidence="9"/>
<dbReference type="HOGENOM" id="CLU_008926_1_2_1"/>
<dbReference type="SUPFAM" id="SSF48208">
    <property type="entry name" value="Six-hairpin glycosidases"/>
    <property type="match status" value="1"/>
</dbReference>
<dbReference type="GO" id="GO:0030245">
    <property type="term" value="P:cellulose catabolic process"/>
    <property type="evidence" value="ECO:0007669"/>
    <property type="project" value="UniProtKB-KW"/>
</dbReference>
<keyword evidence="7 8" id="KW-0624">Polysaccharide degradation</keyword>
<dbReference type="InterPro" id="IPR018221">
    <property type="entry name" value="Glyco_hydro_9_His_AS"/>
</dbReference>
<evidence type="ECO:0000256" key="3">
    <source>
        <dbReference type="ARBA" id="ARBA00022801"/>
    </source>
</evidence>
<keyword evidence="3 8" id="KW-0378">Hydrolase</keyword>
<evidence type="ECO:0000256" key="5">
    <source>
        <dbReference type="ARBA" id="ARBA00023277"/>
    </source>
</evidence>
<evidence type="ECO:0000256" key="4">
    <source>
        <dbReference type="ARBA" id="ARBA00023001"/>
    </source>
</evidence>
<feature type="chain" id="PRO_5005102728" description="Endoglucanase" evidence="9">
    <location>
        <begin position="30"/>
        <end position="507"/>
    </location>
</feature>
<feature type="active site" evidence="8">
    <location>
        <position position="422"/>
    </location>
</feature>
<evidence type="ECO:0000313" key="11">
    <source>
        <dbReference type="EMBL" id="EOY22918.1"/>
    </source>
</evidence>
<keyword evidence="4 9" id="KW-0136">Cellulose degradation</keyword>
<name>A0A061G0J4_THECC</name>
<keyword evidence="6 8" id="KW-0326">Glycosidase</keyword>
<dbReference type="AlphaFoldDB" id="A0A061G0J4"/>
<dbReference type="eggNOG" id="ENOG502QQPR">
    <property type="taxonomic scope" value="Eukaryota"/>
</dbReference>
<keyword evidence="5 8" id="KW-0119">Carbohydrate metabolism</keyword>
<dbReference type="PANTHER" id="PTHR22298">
    <property type="entry name" value="ENDO-1,4-BETA-GLUCANASE"/>
    <property type="match status" value="1"/>
</dbReference>
<gene>
    <name evidence="11" type="ORF">TCM_014945</name>
</gene>
<dbReference type="Gramene" id="EOY22918">
    <property type="protein sequence ID" value="EOY22918"/>
    <property type="gene ID" value="TCM_014945"/>
</dbReference>
<reference evidence="11 12" key="1">
    <citation type="journal article" date="2013" name="Genome Biol.">
        <title>The genome sequence of the most widely cultivated cacao type and its use to identify candidate genes regulating pod color.</title>
        <authorList>
            <person name="Motamayor J.C."/>
            <person name="Mockaitis K."/>
            <person name="Schmutz J."/>
            <person name="Haiminen N."/>
            <person name="Iii D.L."/>
            <person name="Cornejo O."/>
            <person name="Findley S.D."/>
            <person name="Zheng P."/>
            <person name="Utro F."/>
            <person name="Royaert S."/>
            <person name="Saski C."/>
            <person name="Jenkins J."/>
            <person name="Podicheti R."/>
            <person name="Zhao M."/>
            <person name="Scheffler B.E."/>
            <person name="Stack J.C."/>
            <person name="Feltus F.A."/>
            <person name="Mustiga G.M."/>
            <person name="Amores F."/>
            <person name="Phillips W."/>
            <person name="Marelli J.P."/>
            <person name="May G.D."/>
            <person name="Shapiro H."/>
            <person name="Ma J."/>
            <person name="Bustamante C.D."/>
            <person name="Schnell R.J."/>
            <person name="Main D."/>
            <person name="Gilbert D."/>
            <person name="Parida L."/>
            <person name="Kuhn D.N."/>
        </authorList>
    </citation>
    <scope>NUCLEOTIDE SEQUENCE [LARGE SCALE GENOMIC DNA]</scope>
    <source>
        <strain evidence="12">cv. Matina 1-6</strain>
    </source>
</reference>
<protein>
    <recommendedName>
        <fullName evidence="9">Endoglucanase</fullName>
        <ecNumber evidence="9">3.2.1.4</ecNumber>
    </recommendedName>
</protein>
<dbReference type="Proteomes" id="UP000026915">
    <property type="component" value="Chromosome 3"/>
</dbReference>
<evidence type="ECO:0000313" key="12">
    <source>
        <dbReference type="Proteomes" id="UP000026915"/>
    </source>
</evidence>
<dbReference type="Pfam" id="PF00759">
    <property type="entry name" value="Glyco_hydro_9"/>
    <property type="match status" value="1"/>
</dbReference>
<keyword evidence="12" id="KW-1185">Reference proteome</keyword>
<keyword evidence="9" id="KW-0732">Signal</keyword>
<dbReference type="OMA" id="VGQGVCP"/>
<evidence type="ECO:0000256" key="1">
    <source>
        <dbReference type="ARBA" id="ARBA00000966"/>
    </source>
</evidence>
<evidence type="ECO:0000256" key="8">
    <source>
        <dbReference type="PROSITE-ProRule" id="PRU10059"/>
    </source>
</evidence>
<dbReference type="GO" id="GO:0008810">
    <property type="term" value="F:cellulase activity"/>
    <property type="evidence" value="ECO:0007669"/>
    <property type="project" value="UniProtKB-EC"/>
</dbReference>
<dbReference type="STRING" id="3641.A0A061G0J4"/>
<accession>A0A061G0J4</accession>
<dbReference type="InterPro" id="IPR012341">
    <property type="entry name" value="6hp_glycosidase-like_sf"/>
</dbReference>
<dbReference type="EMBL" id="CM001881">
    <property type="protein sequence ID" value="EOY22918.1"/>
    <property type="molecule type" value="Genomic_DNA"/>
</dbReference>
<evidence type="ECO:0000256" key="6">
    <source>
        <dbReference type="ARBA" id="ARBA00023295"/>
    </source>
</evidence>
<dbReference type="PROSITE" id="PS00592">
    <property type="entry name" value="GH9_2"/>
    <property type="match status" value="1"/>
</dbReference>
<feature type="signal peptide" evidence="9">
    <location>
        <begin position="1"/>
        <end position="29"/>
    </location>
</feature>